<accession>A0A812TR80</accession>
<dbReference type="SUPFAM" id="SSF53335">
    <property type="entry name" value="S-adenosyl-L-methionine-dependent methyltransferases"/>
    <property type="match status" value="1"/>
</dbReference>
<dbReference type="InterPro" id="IPR013761">
    <property type="entry name" value="SAM/pointed_sf"/>
</dbReference>
<proteinExistence type="predicted"/>
<evidence type="ECO:0000313" key="2">
    <source>
        <dbReference type="Proteomes" id="UP000604046"/>
    </source>
</evidence>
<dbReference type="Gene3D" id="3.40.50.150">
    <property type="entry name" value="Vaccinia Virus protein VP39"/>
    <property type="match status" value="1"/>
</dbReference>
<comment type="caution">
    <text evidence="1">The sequence shown here is derived from an EMBL/GenBank/DDBJ whole genome shotgun (WGS) entry which is preliminary data.</text>
</comment>
<dbReference type="InterPro" id="IPR029063">
    <property type="entry name" value="SAM-dependent_MTases_sf"/>
</dbReference>
<dbReference type="Gene3D" id="3.40.50.300">
    <property type="entry name" value="P-loop containing nucleotide triphosphate hydrolases"/>
    <property type="match status" value="1"/>
</dbReference>
<protein>
    <submittedName>
        <fullName evidence="1">Uncharacterized protein</fullName>
    </submittedName>
</protein>
<evidence type="ECO:0000313" key="1">
    <source>
        <dbReference type="EMBL" id="CAE7545235.1"/>
    </source>
</evidence>
<keyword evidence="2" id="KW-1185">Reference proteome</keyword>
<gene>
    <name evidence="1" type="ORF">SNAT2548_LOCUS30593</name>
</gene>
<dbReference type="InterPro" id="IPR027417">
    <property type="entry name" value="P-loop_NTPase"/>
</dbReference>
<dbReference type="Gene3D" id="1.10.150.50">
    <property type="entry name" value="Transcription Factor, Ets-1"/>
    <property type="match status" value="1"/>
</dbReference>
<dbReference type="EMBL" id="CAJNDS010002613">
    <property type="protein sequence ID" value="CAE7545235.1"/>
    <property type="molecule type" value="Genomic_DNA"/>
</dbReference>
<organism evidence="1 2">
    <name type="scientific">Symbiodinium natans</name>
    <dbReference type="NCBI Taxonomy" id="878477"/>
    <lineage>
        <taxon>Eukaryota</taxon>
        <taxon>Sar</taxon>
        <taxon>Alveolata</taxon>
        <taxon>Dinophyceae</taxon>
        <taxon>Suessiales</taxon>
        <taxon>Symbiodiniaceae</taxon>
        <taxon>Symbiodinium</taxon>
    </lineage>
</organism>
<sequence>MPQTMRVWPGLKLIGVGGRVTKGIYVHVAEVGPEKIVLDGGDSFTHAALLKHTRLCHAITYASCQGLTLEGRVFLCDTESPHFTLKHLYVGSSRATSSELLSAAKADLQAIEKDIKGQLTQRCLHDSKIFGRYLTASDVEGRFVSCLKTSSRGNSFIKLKARGWEVTSLDSNPKASPTICSDILQWDYKAFEPGHFDAVWASPCCTEFSIALKKRPRNLPVGDALVLKTLEVIDYLKVTYCKYGFRYKKPTAIWHNLPWAPSQGPCRKGDRCEAFQGTRHPEVRLFKTPEYSVKQPPDPVVCKPPANGILCAPSASGKTVLLVSMILEQYRGCFERIYIFSPSVEVDSAWQPVKDYIRDELGVNTDREQCWWEDWDEGGSRHVLLVQIASKSESTSCSGSRINSASCRGTQSLSGRCSKDGLHHHPVVYDLHGLLAEGPLPRCVQVPGIREPLALPGQCDVEVRDGQALRALVRHAAVPAVSPDAADDDGHVHHPVHPLVLEEALPELGQVVVPVGLEVLALTPASAAILIAARSDVIKLVGTGLGGSEVWSVCAQESRGHGATRATRVARVMGHGVTVTRGATERTARTIAAMSRPPATSRKVGRVVVLLALVLVCLPASNADGAGFAWSGGRAVFEVGCDVWHGVPKMRKPERGGLCEGSLTLAFVCRLLQAEWLKKTAGEIDLFTSEEVGYWARAVLEEANCGKETVQNITNIINSEDIMGKALLKLTLNDMQDMNIRMGPRKVLAERIAAVSLPTAEARGGGVSLFCARFALALQVGRGLRGVKTGLCGELTKCPSLQVPDAQKAIQDILCPSWTVRSPSAMMPRLIAREEAKHQILEYIRGSLSQDDYYWESGSSINKCAILTTAGIKGTGKTRVLHEMCTTWRDETGAKAALTVDFNGGSYWDNSKAATEVFSKLLLQQSGMPAEKAENCAAVLSFKQVMQCLREKLNLGADDLLLVGIDEIRQFETLAGKDRAVQLVSNLMGAQDESLLQTSNCPVIFVWTSLLESYMSTLMSDSERYVLLPISLRGLPLAEALQLLPEELREELDKEPSGRQLVRQLLGHPRLMFDALRKEYSKLKKPPRNPLAWNQLQLAIVTHAKLGDRKVLDSVEVIHWWSPLASTTRSVLEDLRLRGIVHSVRCGNSFINILHPVMLQLWARSDGTSLAGQIIEMFEQDAVMEDTNEKKFEDIMVHFDCAVRLALGKSKCTLEQLFHGASFRPTTSGLQNVVVTSMQNALAPLEYVKSFVCVEEVLQSLKSGKIVVS</sequence>
<reference evidence="1" key="1">
    <citation type="submission" date="2021-02" db="EMBL/GenBank/DDBJ databases">
        <authorList>
            <person name="Dougan E. K."/>
            <person name="Rhodes N."/>
            <person name="Thang M."/>
            <person name="Chan C."/>
        </authorList>
    </citation>
    <scope>NUCLEOTIDE SEQUENCE</scope>
</reference>
<name>A0A812TR80_9DINO</name>
<dbReference type="Proteomes" id="UP000604046">
    <property type="component" value="Unassembled WGS sequence"/>
</dbReference>
<dbReference type="AlphaFoldDB" id="A0A812TR80"/>